<organism evidence="5 6">
    <name type="scientific">Cohnella pontilimi</name>
    <dbReference type="NCBI Taxonomy" id="2564100"/>
    <lineage>
        <taxon>Bacteria</taxon>
        <taxon>Bacillati</taxon>
        <taxon>Bacillota</taxon>
        <taxon>Bacilli</taxon>
        <taxon>Bacillales</taxon>
        <taxon>Paenibacillaceae</taxon>
        <taxon>Cohnella</taxon>
    </lineage>
</organism>
<name>A0A4V5LRU9_9BACL</name>
<dbReference type="OrthoDB" id="3180992at2"/>
<dbReference type="InterPro" id="IPR046335">
    <property type="entry name" value="LacI/GalR-like_sensor"/>
</dbReference>
<dbReference type="RefSeq" id="WP_136778819.1">
    <property type="nucleotide sequence ID" value="NZ_SUPK01000008.1"/>
</dbReference>
<protein>
    <submittedName>
        <fullName evidence="5">LacI family transcriptional regulator</fullName>
    </submittedName>
</protein>
<evidence type="ECO:0000256" key="1">
    <source>
        <dbReference type="ARBA" id="ARBA00023015"/>
    </source>
</evidence>
<dbReference type="SUPFAM" id="SSF47413">
    <property type="entry name" value="lambda repressor-like DNA-binding domains"/>
    <property type="match status" value="1"/>
</dbReference>
<dbReference type="PANTHER" id="PTHR30146:SF109">
    <property type="entry name" value="HTH-TYPE TRANSCRIPTIONAL REGULATOR GALS"/>
    <property type="match status" value="1"/>
</dbReference>
<dbReference type="InterPro" id="IPR000843">
    <property type="entry name" value="HTH_LacI"/>
</dbReference>
<accession>A0A4V5LRU9</accession>
<dbReference type="InterPro" id="IPR028082">
    <property type="entry name" value="Peripla_BP_I"/>
</dbReference>
<evidence type="ECO:0000259" key="4">
    <source>
        <dbReference type="PROSITE" id="PS50932"/>
    </source>
</evidence>
<dbReference type="GO" id="GO:0000976">
    <property type="term" value="F:transcription cis-regulatory region binding"/>
    <property type="evidence" value="ECO:0007669"/>
    <property type="project" value="TreeGrafter"/>
</dbReference>
<evidence type="ECO:0000256" key="2">
    <source>
        <dbReference type="ARBA" id="ARBA00023125"/>
    </source>
</evidence>
<dbReference type="InterPro" id="IPR010982">
    <property type="entry name" value="Lambda_DNA-bd_dom_sf"/>
</dbReference>
<dbReference type="GO" id="GO:0003700">
    <property type="term" value="F:DNA-binding transcription factor activity"/>
    <property type="evidence" value="ECO:0007669"/>
    <property type="project" value="TreeGrafter"/>
</dbReference>
<evidence type="ECO:0000313" key="5">
    <source>
        <dbReference type="EMBL" id="TJY40629.1"/>
    </source>
</evidence>
<keyword evidence="1" id="KW-0805">Transcription regulation</keyword>
<evidence type="ECO:0000313" key="6">
    <source>
        <dbReference type="Proteomes" id="UP000309673"/>
    </source>
</evidence>
<dbReference type="PANTHER" id="PTHR30146">
    <property type="entry name" value="LACI-RELATED TRANSCRIPTIONAL REPRESSOR"/>
    <property type="match status" value="1"/>
</dbReference>
<dbReference type="CDD" id="cd01392">
    <property type="entry name" value="HTH_LacI"/>
    <property type="match status" value="1"/>
</dbReference>
<dbReference type="CDD" id="cd06267">
    <property type="entry name" value="PBP1_LacI_sugar_binding-like"/>
    <property type="match status" value="1"/>
</dbReference>
<evidence type="ECO:0000256" key="3">
    <source>
        <dbReference type="ARBA" id="ARBA00023163"/>
    </source>
</evidence>
<proteinExistence type="predicted"/>
<dbReference type="SUPFAM" id="SSF53822">
    <property type="entry name" value="Periplasmic binding protein-like I"/>
    <property type="match status" value="1"/>
</dbReference>
<dbReference type="Proteomes" id="UP000309673">
    <property type="component" value="Unassembled WGS sequence"/>
</dbReference>
<keyword evidence="6" id="KW-1185">Reference proteome</keyword>
<feature type="domain" description="HTH lacI-type" evidence="4">
    <location>
        <begin position="2"/>
        <end position="56"/>
    </location>
</feature>
<dbReference type="PROSITE" id="PS50932">
    <property type="entry name" value="HTH_LACI_2"/>
    <property type="match status" value="1"/>
</dbReference>
<gene>
    <name evidence="5" type="ORF">E5161_15840</name>
</gene>
<comment type="caution">
    <text evidence="5">The sequence shown here is derived from an EMBL/GenBank/DDBJ whole genome shotgun (WGS) entry which is preliminary data.</text>
</comment>
<dbReference type="Pfam" id="PF13377">
    <property type="entry name" value="Peripla_BP_3"/>
    <property type="match status" value="1"/>
</dbReference>
<sequence>MVTRKDVAQKAGVSPSTVSRVINKNGYVALEVRERIEAAIAELNYIPNRAAQNLRTRSYKQIACISPSISNSFFSEMFMGIEGMAIEYGYSLSLYNITKKKHPYIKQVLEGPYDGIILLGSQELTMVEDILEITKKMPLVTYWDRIERMDIPLKAQIPHVYIDLKKVMRQSVEYLITNGHKEIVFLGHYYNEESNSNPRYKGYEMAMKEHRLPIKDYYKIFIEMYEDKLTTGYDAIKMLLDRGYYFTAVAASNDLLAAGAIRAIIESGKKVPQDVSVIGVDNIELAKIVTPTLTTMNIPKKEIGRMLVQQLMDQIQNESTMAKSIEVEVRLKERESVKNLIIS</sequence>
<dbReference type="Gene3D" id="1.10.260.40">
    <property type="entry name" value="lambda repressor-like DNA-binding domains"/>
    <property type="match status" value="1"/>
</dbReference>
<dbReference type="AlphaFoldDB" id="A0A4V5LRU9"/>
<reference evidence="5 6" key="1">
    <citation type="submission" date="2019-04" db="EMBL/GenBank/DDBJ databases">
        <title>Cohnella sp. nov., isolated from soil.</title>
        <authorList>
            <person name="Kim W."/>
        </authorList>
    </citation>
    <scope>NUCLEOTIDE SEQUENCE [LARGE SCALE GENOMIC DNA]</scope>
    <source>
        <strain evidence="5 6">CAU 1483</strain>
    </source>
</reference>
<dbReference type="Gene3D" id="3.40.50.2300">
    <property type="match status" value="2"/>
</dbReference>
<dbReference type="EMBL" id="SUPK01000008">
    <property type="protein sequence ID" value="TJY40629.1"/>
    <property type="molecule type" value="Genomic_DNA"/>
</dbReference>
<dbReference type="PRINTS" id="PR00036">
    <property type="entry name" value="HTHLACI"/>
</dbReference>
<dbReference type="SMART" id="SM00354">
    <property type="entry name" value="HTH_LACI"/>
    <property type="match status" value="1"/>
</dbReference>
<keyword evidence="3" id="KW-0804">Transcription</keyword>
<keyword evidence="2" id="KW-0238">DNA-binding</keyword>
<dbReference type="Pfam" id="PF00356">
    <property type="entry name" value="LacI"/>
    <property type="match status" value="1"/>
</dbReference>